<dbReference type="KEGG" id="nai:NECAME_05669"/>
<feature type="transmembrane region" description="Helical" evidence="1">
    <location>
        <begin position="20"/>
        <end position="42"/>
    </location>
</feature>
<dbReference type="OMA" id="WVPIETR"/>
<gene>
    <name evidence="2" type="ORF">NECAME_05669</name>
</gene>
<reference evidence="3" key="1">
    <citation type="journal article" date="2014" name="Nat. Genet.">
        <title>Genome of the human hookworm Necator americanus.</title>
        <authorList>
            <person name="Tang Y.T."/>
            <person name="Gao X."/>
            <person name="Rosa B.A."/>
            <person name="Abubucker S."/>
            <person name="Hallsworth-Pepin K."/>
            <person name="Martin J."/>
            <person name="Tyagi R."/>
            <person name="Heizer E."/>
            <person name="Zhang X."/>
            <person name="Bhonagiri-Palsikar V."/>
            <person name="Minx P."/>
            <person name="Warren W.C."/>
            <person name="Wang Q."/>
            <person name="Zhan B."/>
            <person name="Hotez P.J."/>
            <person name="Sternberg P.W."/>
            <person name="Dougall A."/>
            <person name="Gaze S.T."/>
            <person name="Mulvenna J."/>
            <person name="Sotillo J."/>
            <person name="Ranganathan S."/>
            <person name="Rabelo E.M."/>
            <person name="Wilson R.K."/>
            <person name="Felgner P.L."/>
            <person name="Bethony J."/>
            <person name="Hawdon J.M."/>
            <person name="Gasser R.B."/>
            <person name="Loukas A."/>
            <person name="Mitreva M."/>
        </authorList>
    </citation>
    <scope>NUCLEOTIDE SEQUENCE [LARGE SCALE GENOMIC DNA]</scope>
</reference>
<dbReference type="GeneID" id="25345701"/>
<sequence>MDIKFLFRVVYEHTTMAEFLLSLQAMHLTCLLVFITISIGVLGDQDDQDRPRVAWVPIETRNISEVVGRALEGSEERLVRIGKMLSDSYDKMARDTEEGQAKIRQLEEGNNSSINSNPTSTVILCFLSLGIIYL</sequence>
<keyword evidence="1" id="KW-0812">Transmembrane</keyword>
<accession>W2SFL6</accession>
<dbReference type="OrthoDB" id="5825430at2759"/>
<protein>
    <submittedName>
        <fullName evidence="2">Uncharacterized protein</fullName>
    </submittedName>
</protein>
<keyword evidence="1" id="KW-0472">Membrane</keyword>
<proteinExistence type="predicted"/>
<dbReference type="EMBL" id="KI669288">
    <property type="protein sequence ID" value="ETN68303.1"/>
    <property type="molecule type" value="Genomic_DNA"/>
</dbReference>
<evidence type="ECO:0000313" key="2">
    <source>
        <dbReference type="EMBL" id="ETN68303.1"/>
    </source>
</evidence>
<dbReference type="Proteomes" id="UP000053676">
    <property type="component" value="Unassembled WGS sequence"/>
</dbReference>
<organism evidence="2 3">
    <name type="scientific">Necator americanus</name>
    <name type="common">Human hookworm</name>
    <dbReference type="NCBI Taxonomy" id="51031"/>
    <lineage>
        <taxon>Eukaryota</taxon>
        <taxon>Metazoa</taxon>
        <taxon>Ecdysozoa</taxon>
        <taxon>Nematoda</taxon>
        <taxon>Chromadorea</taxon>
        <taxon>Rhabditida</taxon>
        <taxon>Rhabditina</taxon>
        <taxon>Rhabditomorpha</taxon>
        <taxon>Strongyloidea</taxon>
        <taxon>Ancylostomatidae</taxon>
        <taxon>Bunostominae</taxon>
        <taxon>Necator</taxon>
    </lineage>
</organism>
<evidence type="ECO:0000313" key="3">
    <source>
        <dbReference type="Proteomes" id="UP000053676"/>
    </source>
</evidence>
<evidence type="ECO:0000256" key="1">
    <source>
        <dbReference type="SAM" id="Phobius"/>
    </source>
</evidence>
<keyword evidence="1" id="KW-1133">Transmembrane helix</keyword>
<name>W2SFL6_NECAM</name>
<dbReference type="AlphaFoldDB" id="W2SFL6"/>
<dbReference type="CTD" id="25345701"/>
<keyword evidence="3" id="KW-1185">Reference proteome</keyword>